<evidence type="ECO:0000256" key="1">
    <source>
        <dbReference type="ARBA" id="ARBA00004651"/>
    </source>
</evidence>
<feature type="region of interest" description="Disordered" evidence="7">
    <location>
        <begin position="231"/>
        <end position="250"/>
    </location>
</feature>
<feature type="transmembrane region" description="Helical" evidence="8">
    <location>
        <begin position="20"/>
        <end position="40"/>
    </location>
</feature>
<evidence type="ECO:0000256" key="2">
    <source>
        <dbReference type="ARBA" id="ARBA00006683"/>
    </source>
</evidence>
<dbReference type="EMBL" id="JAAIKC010000001">
    <property type="protein sequence ID" value="NEW04720.1"/>
    <property type="molecule type" value="Genomic_DNA"/>
</dbReference>
<gene>
    <name evidence="10" type="ORF">GK047_01630</name>
</gene>
<evidence type="ECO:0000256" key="6">
    <source>
        <dbReference type="ARBA" id="ARBA00023136"/>
    </source>
</evidence>
<dbReference type="InterPro" id="IPR050445">
    <property type="entry name" value="Bact_polysacc_biosynth/exp"/>
</dbReference>
<evidence type="ECO:0000256" key="3">
    <source>
        <dbReference type="ARBA" id="ARBA00022475"/>
    </source>
</evidence>
<evidence type="ECO:0000259" key="9">
    <source>
        <dbReference type="Pfam" id="PF02706"/>
    </source>
</evidence>
<comment type="similarity">
    <text evidence="2">Belongs to the CpsC/CapA family.</text>
</comment>
<protein>
    <submittedName>
        <fullName evidence="10">Lipopolysaccharide biosynthesis protein</fullName>
    </submittedName>
</protein>
<evidence type="ECO:0000256" key="7">
    <source>
        <dbReference type="SAM" id="MobiDB-lite"/>
    </source>
</evidence>
<keyword evidence="3" id="KW-1003">Cell membrane</keyword>
<evidence type="ECO:0000256" key="8">
    <source>
        <dbReference type="SAM" id="Phobius"/>
    </source>
</evidence>
<organism evidence="10">
    <name type="scientific">Paenibacillus sp. SYP-B3998</name>
    <dbReference type="NCBI Taxonomy" id="2678564"/>
    <lineage>
        <taxon>Bacteria</taxon>
        <taxon>Bacillati</taxon>
        <taxon>Bacillota</taxon>
        <taxon>Bacilli</taxon>
        <taxon>Bacillales</taxon>
        <taxon>Paenibacillaceae</taxon>
        <taxon>Paenibacillus</taxon>
    </lineage>
</organism>
<dbReference type="GO" id="GO:0004713">
    <property type="term" value="F:protein tyrosine kinase activity"/>
    <property type="evidence" value="ECO:0007669"/>
    <property type="project" value="TreeGrafter"/>
</dbReference>
<reference evidence="10" key="1">
    <citation type="submission" date="2020-02" db="EMBL/GenBank/DDBJ databases">
        <authorList>
            <person name="Shen X.-R."/>
            <person name="Zhang Y.-X."/>
        </authorList>
    </citation>
    <scope>NUCLEOTIDE SEQUENCE</scope>
    <source>
        <strain evidence="10">SYP-B3998</strain>
    </source>
</reference>
<comment type="caution">
    <text evidence="10">The sequence shown here is derived from an EMBL/GenBank/DDBJ whole genome shotgun (WGS) entry which is preliminary data.</text>
</comment>
<dbReference type="PANTHER" id="PTHR32309:SF13">
    <property type="entry name" value="FERRIC ENTEROBACTIN TRANSPORT PROTEIN FEPE"/>
    <property type="match status" value="1"/>
</dbReference>
<evidence type="ECO:0000256" key="5">
    <source>
        <dbReference type="ARBA" id="ARBA00022989"/>
    </source>
</evidence>
<feature type="domain" description="Polysaccharide chain length determinant N-terminal" evidence="9">
    <location>
        <begin position="4"/>
        <end position="95"/>
    </location>
</feature>
<dbReference type="RefSeq" id="WP_163940437.1">
    <property type="nucleotide sequence ID" value="NZ_JAAIKC010000001.1"/>
</dbReference>
<accession>A0A6G3ZRP1</accession>
<keyword evidence="6 8" id="KW-0472">Membrane</keyword>
<keyword evidence="5 8" id="KW-1133">Transmembrane helix</keyword>
<evidence type="ECO:0000313" key="10">
    <source>
        <dbReference type="EMBL" id="NEW04720.1"/>
    </source>
</evidence>
<dbReference type="AlphaFoldDB" id="A0A6G3ZRP1"/>
<dbReference type="PANTHER" id="PTHR32309">
    <property type="entry name" value="TYROSINE-PROTEIN KINASE"/>
    <property type="match status" value="1"/>
</dbReference>
<evidence type="ECO:0000256" key="4">
    <source>
        <dbReference type="ARBA" id="ARBA00022692"/>
    </source>
</evidence>
<keyword evidence="4 8" id="KW-0812">Transmembrane</keyword>
<dbReference type="InterPro" id="IPR003856">
    <property type="entry name" value="LPS_length_determ_N"/>
</dbReference>
<feature type="transmembrane region" description="Helical" evidence="8">
    <location>
        <begin position="178"/>
        <end position="198"/>
    </location>
</feature>
<sequence>MSRELDLKMLTGILRKRIWLIVLIVVLSCTATGIISYVFIKPTYQASTKLIINSSADQTGLVKLDLNAVNTNISLINTYKEIIKTPAIMDIVSKEHPDFGMTSDQLIDNIRLSSVNETQVLTISIQDPSYEKASKIVNAVSQVFKSQIPRIMKVDNVILLNQADSAKLPKPVKPNPNLNIALCFLVSIMLSIGSVFLLEYFDDSIKTEADVERYLGLPTLAMVTQMGEGDLKRHGENMSSRGKVGELSNV</sequence>
<dbReference type="GO" id="GO:0005886">
    <property type="term" value="C:plasma membrane"/>
    <property type="evidence" value="ECO:0007669"/>
    <property type="project" value="UniProtKB-SubCell"/>
</dbReference>
<comment type="subcellular location">
    <subcellularLocation>
        <location evidence="1">Cell membrane</location>
        <topology evidence="1">Multi-pass membrane protein</topology>
    </subcellularLocation>
</comment>
<dbReference type="PROSITE" id="PS51257">
    <property type="entry name" value="PROKAR_LIPOPROTEIN"/>
    <property type="match status" value="1"/>
</dbReference>
<dbReference type="Pfam" id="PF02706">
    <property type="entry name" value="Wzz"/>
    <property type="match status" value="1"/>
</dbReference>
<proteinExistence type="inferred from homology"/>
<name>A0A6G3ZRP1_9BACL</name>